<dbReference type="GO" id="GO:0005524">
    <property type="term" value="F:ATP binding"/>
    <property type="evidence" value="ECO:0007669"/>
    <property type="project" value="UniProtKB-KW"/>
</dbReference>
<keyword evidence="5" id="KW-0808">Transferase</keyword>
<dbReference type="PROSITE" id="PS00108">
    <property type="entry name" value="PROTEIN_KINASE_ST"/>
    <property type="match status" value="1"/>
</dbReference>
<keyword evidence="4" id="KW-0723">Serine/threonine-protein kinase</keyword>
<dbReference type="AlphaFoldDB" id="A0A238C4B7"/>
<dbReference type="FunFam" id="1.10.510.10:FF:000571">
    <property type="entry name" value="Maternal embryonic leucine zipper kinase"/>
    <property type="match status" value="1"/>
</dbReference>
<comment type="catalytic activity">
    <reaction evidence="10">
        <text>L-seryl-[protein] + ATP = O-phospho-L-seryl-[protein] + ADP + H(+)</text>
        <dbReference type="Rhea" id="RHEA:17989"/>
        <dbReference type="Rhea" id="RHEA-COMP:9863"/>
        <dbReference type="Rhea" id="RHEA-COMP:11604"/>
        <dbReference type="ChEBI" id="CHEBI:15378"/>
        <dbReference type="ChEBI" id="CHEBI:29999"/>
        <dbReference type="ChEBI" id="CHEBI:30616"/>
        <dbReference type="ChEBI" id="CHEBI:83421"/>
        <dbReference type="ChEBI" id="CHEBI:456216"/>
        <dbReference type="EC" id="2.7.11.1"/>
    </reaction>
</comment>
<comment type="catalytic activity">
    <reaction evidence="9">
        <text>L-threonyl-[protein] + ATP = O-phospho-L-threonyl-[protein] + ADP + H(+)</text>
        <dbReference type="Rhea" id="RHEA:46608"/>
        <dbReference type="Rhea" id="RHEA-COMP:11060"/>
        <dbReference type="Rhea" id="RHEA-COMP:11605"/>
        <dbReference type="ChEBI" id="CHEBI:15378"/>
        <dbReference type="ChEBI" id="CHEBI:30013"/>
        <dbReference type="ChEBI" id="CHEBI:30616"/>
        <dbReference type="ChEBI" id="CHEBI:61977"/>
        <dbReference type="ChEBI" id="CHEBI:456216"/>
        <dbReference type="EC" id="2.7.11.1"/>
    </reaction>
</comment>
<keyword evidence="8" id="KW-0067">ATP-binding</keyword>
<comment type="similarity">
    <text evidence="2">Belongs to the protein kinase superfamily. CAMK Ser/Thr protein kinase family. NIM1 subfamily.</text>
</comment>
<dbReference type="Proteomes" id="UP000242913">
    <property type="component" value="Unassembled WGS sequence"/>
</dbReference>
<feature type="domain" description="Protein kinase" evidence="11">
    <location>
        <begin position="42"/>
        <end position="320"/>
    </location>
</feature>
<evidence type="ECO:0000256" key="9">
    <source>
        <dbReference type="ARBA" id="ARBA00047899"/>
    </source>
</evidence>
<proteinExistence type="inferred from homology"/>
<comment type="cofactor">
    <cofactor evidence="1">
        <name>Mg(2+)</name>
        <dbReference type="ChEBI" id="CHEBI:18420"/>
    </cofactor>
</comment>
<evidence type="ECO:0000256" key="10">
    <source>
        <dbReference type="ARBA" id="ARBA00048679"/>
    </source>
</evidence>
<evidence type="ECO:0000313" key="13">
    <source>
        <dbReference type="Proteomes" id="UP000242913"/>
    </source>
</evidence>
<evidence type="ECO:0000256" key="6">
    <source>
        <dbReference type="ARBA" id="ARBA00022741"/>
    </source>
</evidence>
<evidence type="ECO:0000256" key="7">
    <source>
        <dbReference type="ARBA" id="ARBA00022777"/>
    </source>
</evidence>
<dbReference type="EMBL" id="KZ269978">
    <property type="protein sequence ID" value="OZC12313.1"/>
    <property type="molecule type" value="Genomic_DNA"/>
</dbReference>
<dbReference type="Pfam" id="PF00069">
    <property type="entry name" value="Pkinase"/>
    <property type="match status" value="1"/>
</dbReference>
<evidence type="ECO:0000256" key="3">
    <source>
        <dbReference type="ARBA" id="ARBA00012513"/>
    </source>
</evidence>
<organism evidence="12 13">
    <name type="scientific">Onchocerca flexuosa</name>
    <dbReference type="NCBI Taxonomy" id="387005"/>
    <lineage>
        <taxon>Eukaryota</taxon>
        <taxon>Metazoa</taxon>
        <taxon>Ecdysozoa</taxon>
        <taxon>Nematoda</taxon>
        <taxon>Chromadorea</taxon>
        <taxon>Rhabditida</taxon>
        <taxon>Spirurina</taxon>
        <taxon>Spiruromorpha</taxon>
        <taxon>Filarioidea</taxon>
        <taxon>Onchocercidae</taxon>
        <taxon>Onchocerca</taxon>
    </lineage>
</organism>
<evidence type="ECO:0000256" key="4">
    <source>
        <dbReference type="ARBA" id="ARBA00022527"/>
    </source>
</evidence>
<dbReference type="GO" id="GO:0004674">
    <property type="term" value="F:protein serine/threonine kinase activity"/>
    <property type="evidence" value="ECO:0007669"/>
    <property type="project" value="UniProtKB-KW"/>
</dbReference>
<keyword evidence="6" id="KW-0547">Nucleotide-binding</keyword>
<evidence type="ECO:0000259" key="11">
    <source>
        <dbReference type="PROSITE" id="PS50011"/>
    </source>
</evidence>
<dbReference type="OrthoDB" id="539158at2759"/>
<dbReference type="GO" id="GO:0005737">
    <property type="term" value="C:cytoplasm"/>
    <property type="evidence" value="ECO:0007669"/>
    <property type="project" value="TreeGrafter"/>
</dbReference>
<sequence length="621" mass="72409">MRESREVRKMKVLEARRGTNNSTYHILSMVNNSEEHLEEQRKLWKKLFKMDQFSSVIRLPREYRHHRWNALHTLGDDSKNLQTTVAAKCMNANKSGKEEEFFKKLRREAFIMHILHNSEFVIHYIGMRYDEGRIEMFLEYADGGELFDHIEPDNGMPVRKAQGFFRQIIAGLKYIHSMGIVHRDIKPENLLLMKNGQLRICDFGLATIFRHKGVERKLKSRCGTVQYLSPQVLASDYRGEPSDIWSCGIVLVAMLTGELPWEEAVKTSSAFKIWLTKYEWRYWPPWDRLFGAITDLLRKMLDVSEKRRIKIPEIEKHEFFVENIDYEIPNAKAMRGDKNKATETATLPPKTMNVASIDENRSNLKEHNESAEPPIFLEKIVVEDGPKKVKLTSTNVEENLKSSVDAISQPVPSNDISLAIRHASIILMTFLCQFCGYFKTEFSGKKSKYRNSRELRLDTLTSNFFSQPVGIELLTQIDYGFNQASSNYHIILMVDSYEKADGKNPHPLVLLTRRMTRFCVTKRAYEMMPIIKDRLDFKFTCIQRAPNMLLISGPRNRMCYMVTIYEMMVEDGRKVMVDCRRSHGDGIEFKRAFMDFKQRLNDVICEAGNIWQQRQGLIKMS</sequence>
<dbReference type="GO" id="GO:0035556">
    <property type="term" value="P:intracellular signal transduction"/>
    <property type="evidence" value="ECO:0007669"/>
    <property type="project" value="TreeGrafter"/>
</dbReference>
<dbReference type="InterPro" id="IPR008271">
    <property type="entry name" value="Ser/Thr_kinase_AS"/>
</dbReference>
<evidence type="ECO:0000256" key="1">
    <source>
        <dbReference type="ARBA" id="ARBA00001946"/>
    </source>
</evidence>
<keyword evidence="7" id="KW-0418">Kinase</keyword>
<dbReference type="PANTHER" id="PTHR24346:SF107">
    <property type="entry name" value="SERINE_THREONINE-PROTEIN KINASE CHK1"/>
    <property type="match status" value="1"/>
</dbReference>
<dbReference type="SUPFAM" id="SSF56112">
    <property type="entry name" value="Protein kinase-like (PK-like)"/>
    <property type="match status" value="1"/>
</dbReference>
<dbReference type="PANTHER" id="PTHR24346">
    <property type="entry name" value="MAP/MICROTUBULE AFFINITY-REGULATING KINASE"/>
    <property type="match status" value="1"/>
</dbReference>
<accession>A0A238C4B7</accession>
<evidence type="ECO:0000256" key="5">
    <source>
        <dbReference type="ARBA" id="ARBA00022679"/>
    </source>
</evidence>
<evidence type="ECO:0000313" key="12">
    <source>
        <dbReference type="EMBL" id="OZC12313.1"/>
    </source>
</evidence>
<evidence type="ECO:0000256" key="2">
    <source>
        <dbReference type="ARBA" id="ARBA00010791"/>
    </source>
</evidence>
<keyword evidence="13" id="KW-1185">Reference proteome</keyword>
<dbReference type="InterPro" id="IPR011009">
    <property type="entry name" value="Kinase-like_dom_sf"/>
</dbReference>
<dbReference type="PROSITE" id="PS50011">
    <property type="entry name" value="PROTEIN_KINASE_DOM"/>
    <property type="match status" value="1"/>
</dbReference>
<protein>
    <recommendedName>
        <fullName evidence="3">non-specific serine/threonine protein kinase</fullName>
        <ecNumber evidence="3">2.7.11.1</ecNumber>
    </recommendedName>
</protein>
<evidence type="ECO:0000256" key="8">
    <source>
        <dbReference type="ARBA" id="ARBA00022840"/>
    </source>
</evidence>
<name>A0A238C4B7_9BILA</name>
<dbReference type="SMART" id="SM00220">
    <property type="entry name" value="S_TKc"/>
    <property type="match status" value="1"/>
</dbReference>
<reference evidence="12 13" key="1">
    <citation type="submission" date="2015-12" db="EMBL/GenBank/DDBJ databases">
        <title>Draft genome of the nematode, Onchocerca flexuosa.</title>
        <authorList>
            <person name="Mitreva M."/>
        </authorList>
    </citation>
    <scope>NUCLEOTIDE SEQUENCE [LARGE SCALE GENOMIC DNA]</scope>
    <source>
        <strain evidence="12">Red Deer</strain>
    </source>
</reference>
<dbReference type="InterPro" id="IPR000719">
    <property type="entry name" value="Prot_kinase_dom"/>
</dbReference>
<dbReference type="EC" id="2.7.11.1" evidence="3"/>
<gene>
    <name evidence="12" type="ORF">X798_00835</name>
</gene>
<dbReference type="Gene3D" id="1.10.510.10">
    <property type="entry name" value="Transferase(Phosphotransferase) domain 1"/>
    <property type="match status" value="1"/>
</dbReference>